<dbReference type="Proteomes" id="UP000292118">
    <property type="component" value="Chromosome"/>
</dbReference>
<dbReference type="EMBL" id="CP035493">
    <property type="protein sequence ID" value="QAY71327.1"/>
    <property type="molecule type" value="Genomic_DNA"/>
</dbReference>
<protein>
    <submittedName>
        <fullName evidence="3">DUF3043 domain-containing protein</fullName>
    </submittedName>
</protein>
<keyword evidence="4" id="KW-1185">Reference proteome</keyword>
<reference evidence="3 4" key="1">
    <citation type="submission" date="2019-01" db="EMBL/GenBank/DDBJ databases">
        <title>Genome sequencing of strain FW10M-9.</title>
        <authorList>
            <person name="Heo J."/>
            <person name="Kim S.-J."/>
            <person name="Kim J.-S."/>
            <person name="Hong S.-B."/>
            <person name="Kwon S.-W."/>
        </authorList>
    </citation>
    <scope>NUCLEOTIDE SEQUENCE [LARGE SCALE GENOMIC DNA]</scope>
    <source>
        <strain evidence="3 4">FW10M-9</strain>
    </source>
</reference>
<evidence type="ECO:0000256" key="2">
    <source>
        <dbReference type="SAM" id="Phobius"/>
    </source>
</evidence>
<dbReference type="InterPro" id="IPR021403">
    <property type="entry name" value="DUF3043"/>
</dbReference>
<evidence type="ECO:0000313" key="4">
    <source>
        <dbReference type="Proteomes" id="UP000292118"/>
    </source>
</evidence>
<feature type="transmembrane region" description="Helical" evidence="2">
    <location>
        <begin position="130"/>
        <end position="154"/>
    </location>
</feature>
<dbReference type="RefSeq" id="WP_129189904.1">
    <property type="nucleotide sequence ID" value="NZ_CP035493.1"/>
</dbReference>
<keyword evidence="2" id="KW-0812">Transmembrane</keyword>
<organism evidence="3 4">
    <name type="scientific">Xylanimonas protaetiae</name>
    <dbReference type="NCBI Taxonomy" id="2509457"/>
    <lineage>
        <taxon>Bacteria</taxon>
        <taxon>Bacillati</taxon>
        <taxon>Actinomycetota</taxon>
        <taxon>Actinomycetes</taxon>
        <taxon>Micrococcales</taxon>
        <taxon>Promicromonosporaceae</taxon>
        <taxon>Xylanimonas</taxon>
    </lineage>
</organism>
<feature type="compositionally biased region" description="Basic and acidic residues" evidence="1">
    <location>
        <begin position="51"/>
        <end position="76"/>
    </location>
</feature>
<keyword evidence="2" id="KW-0472">Membrane</keyword>
<accession>A0A4P6FCP8</accession>
<dbReference type="AlphaFoldDB" id="A0A4P6FCP8"/>
<feature type="transmembrane region" description="Helical" evidence="2">
    <location>
        <begin position="103"/>
        <end position="124"/>
    </location>
</feature>
<name>A0A4P6FCP8_9MICO</name>
<dbReference type="OrthoDB" id="5194448at2"/>
<evidence type="ECO:0000256" key="1">
    <source>
        <dbReference type="SAM" id="MobiDB-lite"/>
    </source>
</evidence>
<keyword evidence="2" id="KW-1133">Transmembrane helix</keyword>
<sequence length="200" mass="22588">MFSRNKPAPPASTDPVAQAAEIEQAGAAGKGRPTPKRSVSEAANKRPLVPADRRAAQRDARSRQKESRARSYEGMQRGEERYLPARDKGAQRRYVRDWVDARWNLGEFFLPVAFAFIVLNFVVIQFGEAAAFLVLVALYVVVLVAVADGVVLWFRLKRKLKAKFGTVEKGTAMYAVMRAFQIRRSRIPRPTYKKHGVWPE</sequence>
<dbReference type="KEGG" id="xya:ET471_15880"/>
<dbReference type="Pfam" id="PF11241">
    <property type="entry name" value="DUF3043"/>
    <property type="match status" value="1"/>
</dbReference>
<feature type="compositionally biased region" description="Low complexity" evidence="1">
    <location>
        <begin position="17"/>
        <end position="27"/>
    </location>
</feature>
<feature type="region of interest" description="Disordered" evidence="1">
    <location>
        <begin position="1"/>
        <end position="76"/>
    </location>
</feature>
<evidence type="ECO:0000313" key="3">
    <source>
        <dbReference type="EMBL" id="QAY71327.1"/>
    </source>
</evidence>
<gene>
    <name evidence="3" type="ORF">ET471_15880</name>
</gene>
<proteinExistence type="predicted"/>